<comment type="caution">
    <text evidence="1">The sequence shown here is derived from an EMBL/GenBank/DDBJ whole genome shotgun (WGS) entry which is preliminary data.</text>
</comment>
<feature type="non-terminal residue" evidence="1">
    <location>
        <position position="343"/>
    </location>
</feature>
<keyword evidence="2" id="KW-1185">Reference proteome</keyword>
<protein>
    <submittedName>
        <fullName evidence="1">Uncharacterized protein</fullName>
    </submittedName>
</protein>
<organism evidence="1 2">
    <name type="scientific">Irpex rosettiformis</name>
    <dbReference type="NCBI Taxonomy" id="378272"/>
    <lineage>
        <taxon>Eukaryota</taxon>
        <taxon>Fungi</taxon>
        <taxon>Dikarya</taxon>
        <taxon>Basidiomycota</taxon>
        <taxon>Agaricomycotina</taxon>
        <taxon>Agaricomycetes</taxon>
        <taxon>Polyporales</taxon>
        <taxon>Irpicaceae</taxon>
        <taxon>Irpex</taxon>
    </lineage>
</organism>
<name>A0ACB8UGT7_9APHY</name>
<accession>A0ACB8UGT7</accession>
<dbReference type="EMBL" id="MU274901">
    <property type="protein sequence ID" value="KAI0093495.1"/>
    <property type="molecule type" value="Genomic_DNA"/>
</dbReference>
<evidence type="ECO:0000313" key="2">
    <source>
        <dbReference type="Proteomes" id="UP001055072"/>
    </source>
</evidence>
<dbReference type="Proteomes" id="UP001055072">
    <property type="component" value="Unassembled WGS sequence"/>
</dbReference>
<proteinExistence type="predicted"/>
<reference evidence="1" key="1">
    <citation type="journal article" date="2021" name="Environ. Microbiol.">
        <title>Gene family expansions and transcriptome signatures uncover fungal adaptations to wood decay.</title>
        <authorList>
            <person name="Hage H."/>
            <person name="Miyauchi S."/>
            <person name="Viragh M."/>
            <person name="Drula E."/>
            <person name="Min B."/>
            <person name="Chaduli D."/>
            <person name="Navarro D."/>
            <person name="Favel A."/>
            <person name="Norest M."/>
            <person name="Lesage-Meessen L."/>
            <person name="Balint B."/>
            <person name="Merenyi Z."/>
            <person name="de Eugenio L."/>
            <person name="Morin E."/>
            <person name="Martinez A.T."/>
            <person name="Baldrian P."/>
            <person name="Stursova M."/>
            <person name="Martinez M.J."/>
            <person name="Novotny C."/>
            <person name="Magnuson J.K."/>
            <person name="Spatafora J.W."/>
            <person name="Maurice S."/>
            <person name="Pangilinan J."/>
            <person name="Andreopoulos W."/>
            <person name="LaButti K."/>
            <person name="Hundley H."/>
            <person name="Na H."/>
            <person name="Kuo A."/>
            <person name="Barry K."/>
            <person name="Lipzen A."/>
            <person name="Henrissat B."/>
            <person name="Riley R."/>
            <person name="Ahrendt S."/>
            <person name="Nagy L.G."/>
            <person name="Grigoriev I.V."/>
            <person name="Martin F."/>
            <person name="Rosso M.N."/>
        </authorList>
    </citation>
    <scope>NUCLEOTIDE SEQUENCE</scope>
    <source>
        <strain evidence="1">CBS 384.51</strain>
    </source>
</reference>
<sequence>MSERLYLTYKGGWSIQFSRDKPLSDSSPQISCRAGSSESLNYSPFLSIASPDLWEPLGDGQYLVSGVEGGLSCSSLAVAIPRAALIFVQSTRPSKITLAINSPLIHKLETAPLTIVSPGYTTARLGRGHWTDILANLLERNLNLLTTQKRFYVLQGVVLSALTLCDLAGGVGCLGGVTSWDIGQARDIKATLRGETAELSKAIYKSPGQFTIQVGRRLLSTPKKNAVRRLAFVEFMGFCTNETVRLSYCLVENCLVSILGVVWQSGETVTLFPTTSQFQAPDIAVYYYPFQNSLGFQNIYILVSSGGAFDWYGHARGARRNIHSFERPYPRLPETMSLGKAIY</sequence>
<evidence type="ECO:0000313" key="1">
    <source>
        <dbReference type="EMBL" id="KAI0093495.1"/>
    </source>
</evidence>
<gene>
    <name evidence="1" type="ORF">BDY19DRAFT_902283</name>
</gene>